<proteinExistence type="predicted"/>
<dbReference type="InterPro" id="IPR018062">
    <property type="entry name" value="HTH_AraC-typ_CS"/>
</dbReference>
<dbReference type="GO" id="GO:0003700">
    <property type="term" value="F:DNA-binding transcription factor activity"/>
    <property type="evidence" value="ECO:0007669"/>
    <property type="project" value="InterPro"/>
</dbReference>
<dbReference type="AlphaFoldDB" id="A0A927BPX9"/>
<reference evidence="6" key="1">
    <citation type="submission" date="2020-09" db="EMBL/GenBank/DDBJ databases">
        <title>A novel bacterium of genus Paenibacillus, isolated from South China Sea.</title>
        <authorList>
            <person name="Huang H."/>
            <person name="Mo K."/>
            <person name="Hu Y."/>
        </authorList>
    </citation>
    <scope>NUCLEOTIDE SEQUENCE</scope>
    <source>
        <strain evidence="6">IB182496</strain>
    </source>
</reference>
<sequence>MAPNKDKKPARALHDDIDYNPRWNAAVSARLSDSPIYVQSDRLADRSKRRLHRQPGIEIHLTHRGEAVFVTPGGMIRQAARQVMLVGDRVPHQAIADPASDYRRTVVCAAWTAATAGTEGPDVGWLPAEPWESLMLTPEAYSEAASLCRRMEREQQIRRPGWERMLLGLFLELTVLLERSRAARDADVAGLDKTTQRPVTELIAACAAYVEERLHEDLSLRATAEHFGVSSEHLTRSFQKELHLSYYQYVLLQRVLRAKQELREQPRASITEIGLMCGFSSSSHFSRVFRELTGQAPRDYRREASGQEVN</sequence>
<feature type="domain" description="HTH araC/xylS-type" evidence="5">
    <location>
        <begin position="204"/>
        <end position="303"/>
    </location>
</feature>
<dbReference type="PANTHER" id="PTHR46796">
    <property type="entry name" value="HTH-TYPE TRANSCRIPTIONAL ACTIVATOR RHAS-RELATED"/>
    <property type="match status" value="1"/>
</dbReference>
<dbReference type="PROSITE" id="PS00041">
    <property type="entry name" value="HTH_ARAC_FAMILY_1"/>
    <property type="match status" value="1"/>
</dbReference>
<comment type="caution">
    <text evidence="6">The sequence shown here is derived from an EMBL/GenBank/DDBJ whole genome shotgun (WGS) entry which is preliminary data.</text>
</comment>
<dbReference type="Pfam" id="PF12833">
    <property type="entry name" value="HTH_18"/>
    <property type="match status" value="1"/>
</dbReference>
<evidence type="ECO:0000259" key="5">
    <source>
        <dbReference type="PROSITE" id="PS01124"/>
    </source>
</evidence>
<accession>A0A927BPX9</accession>
<keyword evidence="2" id="KW-0238">DNA-binding</keyword>
<gene>
    <name evidence="6" type="ORF">IDH44_05095</name>
</gene>
<dbReference type="PROSITE" id="PS01124">
    <property type="entry name" value="HTH_ARAC_FAMILY_2"/>
    <property type="match status" value="1"/>
</dbReference>
<dbReference type="InterPro" id="IPR037923">
    <property type="entry name" value="HTH-like"/>
</dbReference>
<protein>
    <submittedName>
        <fullName evidence="6">Helix-turn-helix transcriptional regulator</fullName>
    </submittedName>
</protein>
<dbReference type="GO" id="GO:0043565">
    <property type="term" value="F:sequence-specific DNA binding"/>
    <property type="evidence" value="ECO:0007669"/>
    <property type="project" value="InterPro"/>
</dbReference>
<dbReference type="InterPro" id="IPR009057">
    <property type="entry name" value="Homeodomain-like_sf"/>
</dbReference>
<evidence type="ECO:0000256" key="4">
    <source>
        <dbReference type="ARBA" id="ARBA00023163"/>
    </source>
</evidence>
<keyword evidence="3" id="KW-0010">Activator</keyword>
<evidence type="ECO:0000313" key="7">
    <source>
        <dbReference type="Proteomes" id="UP000621560"/>
    </source>
</evidence>
<dbReference type="PRINTS" id="PR00032">
    <property type="entry name" value="HTHARAC"/>
</dbReference>
<keyword evidence="7" id="KW-1185">Reference proteome</keyword>
<evidence type="ECO:0000256" key="1">
    <source>
        <dbReference type="ARBA" id="ARBA00023015"/>
    </source>
</evidence>
<evidence type="ECO:0000256" key="3">
    <source>
        <dbReference type="ARBA" id="ARBA00023159"/>
    </source>
</evidence>
<dbReference type="SMART" id="SM00342">
    <property type="entry name" value="HTH_ARAC"/>
    <property type="match status" value="1"/>
</dbReference>
<keyword evidence="4" id="KW-0804">Transcription</keyword>
<dbReference type="EMBL" id="JACXIZ010000011">
    <property type="protein sequence ID" value="MBD2844556.1"/>
    <property type="molecule type" value="Genomic_DNA"/>
</dbReference>
<dbReference type="RefSeq" id="WP_190915328.1">
    <property type="nucleotide sequence ID" value="NZ_JACXIZ010000011.1"/>
</dbReference>
<dbReference type="InterPro" id="IPR020449">
    <property type="entry name" value="Tscrpt_reg_AraC-type_HTH"/>
</dbReference>
<dbReference type="Gene3D" id="1.10.10.60">
    <property type="entry name" value="Homeodomain-like"/>
    <property type="match status" value="2"/>
</dbReference>
<name>A0A927BPX9_9BACL</name>
<dbReference type="InterPro" id="IPR018060">
    <property type="entry name" value="HTH_AraC"/>
</dbReference>
<evidence type="ECO:0000313" key="6">
    <source>
        <dbReference type="EMBL" id="MBD2844556.1"/>
    </source>
</evidence>
<evidence type="ECO:0000256" key="2">
    <source>
        <dbReference type="ARBA" id="ARBA00023125"/>
    </source>
</evidence>
<keyword evidence="1" id="KW-0805">Transcription regulation</keyword>
<dbReference type="SUPFAM" id="SSF51215">
    <property type="entry name" value="Regulatory protein AraC"/>
    <property type="match status" value="1"/>
</dbReference>
<dbReference type="SUPFAM" id="SSF46689">
    <property type="entry name" value="Homeodomain-like"/>
    <property type="match status" value="2"/>
</dbReference>
<dbReference type="Proteomes" id="UP000621560">
    <property type="component" value="Unassembled WGS sequence"/>
</dbReference>
<organism evidence="6 7">
    <name type="scientific">Paenibacillus sabuli</name>
    <dbReference type="NCBI Taxonomy" id="2772509"/>
    <lineage>
        <taxon>Bacteria</taxon>
        <taxon>Bacillati</taxon>
        <taxon>Bacillota</taxon>
        <taxon>Bacilli</taxon>
        <taxon>Bacillales</taxon>
        <taxon>Paenibacillaceae</taxon>
        <taxon>Paenibacillus</taxon>
    </lineage>
</organism>
<dbReference type="InterPro" id="IPR050204">
    <property type="entry name" value="AraC_XylS_family_regulators"/>
</dbReference>